<keyword evidence="2" id="KW-1185">Reference proteome</keyword>
<gene>
    <name evidence="1" type="ORF">H3Z74_21675</name>
</gene>
<accession>A0A7H0LHU4</accession>
<dbReference type="InterPro" id="IPR016181">
    <property type="entry name" value="Acyl_CoA_acyltransferase"/>
</dbReference>
<evidence type="ECO:0008006" key="3">
    <source>
        <dbReference type="Google" id="ProtNLM"/>
    </source>
</evidence>
<reference evidence="1 2" key="1">
    <citation type="submission" date="2020-09" db="EMBL/GenBank/DDBJ databases">
        <title>Sphingomonas sp., a new species isolated from pork steak.</title>
        <authorList>
            <person name="Heidler von Heilborn D."/>
        </authorList>
    </citation>
    <scope>NUCLEOTIDE SEQUENCE [LARGE SCALE GENOMIC DNA]</scope>
    <source>
        <strain evidence="2">S8-3T</strain>
    </source>
</reference>
<dbReference type="SUPFAM" id="SSF55729">
    <property type="entry name" value="Acyl-CoA N-acyltransferases (Nat)"/>
    <property type="match status" value="1"/>
</dbReference>
<name>A0A7H0LHU4_9SPHN</name>
<dbReference type="Proteomes" id="UP000516148">
    <property type="component" value="Chromosome"/>
</dbReference>
<dbReference type="EMBL" id="CP061038">
    <property type="protein sequence ID" value="QNQ09247.1"/>
    <property type="molecule type" value="Genomic_DNA"/>
</dbReference>
<organism evidence="1 2">
    <name type="scientific">Sphingomonas alpina</name>
    <dbReference type="NCBI Taxonomy" id="653931"/>
    <lineage>
        <taxon>Bacteria</taxon>
        <taxon>Pseudomonadati</taxon>
        <taxon>Pseudomonadota</taxon>
        <taxon>Alphaproteobacteria</taxon>
        <taxon>Sphingomonadales</taxon>
        <taxon>Sphingomonadaceae</taxon>
        <taxon>Sphingomonas</taxon>
    </lineage>
</organism>
<evidence type="ECO:0000313" key="1">
    <source>
        <dbReference type="EMBL" id="QNQ09247.1"/>
    </source>
</evidence>
<protein>
    <recommendedName>
        <fullName evidence="3">GNAT family N-acetyltransferase</fullName>
    </recommendedName>
</protein>
<dbReference type="RefSeq" id="WP_187761564.1">
    <property type="nucleotide sequence ID" value="NZ_JANQBJ010000010.1"/>
</dbReference>
<dbReference type="AlphaFoldDB" id="A0A7H0LHU4"/>
<sequence length="148" mass="16127">MKVTVVPFEPEHLADMTIQLGQPELDCDRLARGIALSATGRCFSVLPGSGGAPLFCGGALECHARYASLWAAFSPDAGPAMLAITRRTRHFLTTLKHTRVDAVVRSDFRAAHRFVHRLGMVAEARLNDYFENGGDAVVYRAAINRTGK</sequence>
<evidence type="ECO:0000313" key="2">
    <source>
        <dbReference type="Proteomes" id="UP000516148"/>
    </source>
</evidence>
<proteinExistence type="predicted"/>
<dbReference type="KEGG" id="spap:H3Z74_21675"/>